<dbReference type="Proteomes" id="UP001161247">
    <property type="component" value="Chromosome 4"/>
</dbReference>
<accession>A0AAV1D3K8</accession>
<reference evidence="2" key="1">
    <citation type="submission" date="2023-03" db="EMBL/GenBank/DDBJ databases">
        <authorList>
            <person name="Julca I."/>
        </authorList>
    </citation>
    <scope>NUCLEOTIDE SEQUENCE</scope>
</reference>
<proteinExistence type="predicted"/>
<dbReference type="EMBL" id="OX459121">
    <property type="protein sequence ID" value="CAI9102506.1"/>
    <property type="molecule type" value="Genomic_DNA"/>
</dbReference>
<feature type="region of interest" description="Disordered" evidence="1">
    <location>
        <begin position="28"/>
        <end position="50"/>
    </location>
</feature>
<name>A0AAV1D3K8_OLDCO</name>
<evidence type="ECO:0000313" key="2">
    <source>
        <dbReference type="EMBL" id="CAI9102506.1"/>
    </source>
</evidence>
<evidence type="ECO:0000256" key="1">
    <source>
        <dbReference type="SAM" id="MobiDB-lite"/>
    </source>
</evidence>
<gene>
    <name evidence="2" type="ORF">OLC1_LOCUS11846</name>
</gene>
<protein>
    <submittedName>
        <fullName evidence="2">OLC1v1000787C1</fullName>
    </submittedName>
</protein>
<dbReference type="AlphaFoldDB" id="A0AAV1D3K8"/>
<feature type="compositionally biased region" description="Basic residues" evidence="1">
    <location>
        <begin position="37"/>
        <end position="48"/>
    </location>
</feature>
<keyword evidence="3" id="KW-1185">Reference proteome</keyword>
<organism evidence="2 3">
    <name type="scientific">Oldenlandia corymbosa var. corymbosa</name>
    <dbReference type="NCBI Taxonomy" id="529605"/>
    <lineage>
        <taxon>Eukaryota</taxon>
        <taxon>Viridiplantae</taxon>
        <taxon>Streptophyta</taxon>
        <taxon>Embryophyta</taxon>
        <taxon>Tracheophyta</taxon>
        <taxon>Spermatophyta</taxon>
        <taxon>Magnoliopsida</taxon>
        <taxon>eudicotyledons</taxon>
        <taxon>Gunneridae</taxon>
        <taxon>Pentapetalae</taxon>
        <taxon>asterids</taxon>
        <taxon>lamiids</taxon>
        <taxon>Gentianales</taxon>
        <taxon>Rubiaceae</taxon>
        <taxon>Rubioideae</taxon>
        <taxon>Spermacoceae</taxon>
        <taxon>Hedyotis-Oldenlandia complex</taxon>
        <taxon>Oldenlandia</taxon>
    </lineage>
</organism>
<sequence>MPQSTRLSFLGVTLTRVDEDPTIHPSFAQAVPGSGLRSHRRRRDRGRRNRESYSAALLRLPLAIIAKICREHPAWQPVPKPMENGPFTDKMETADFEVVTNGADKNLPGVMAEGGECSDHKLEAVSDRGPISLRSSWYLIAHVMSSPFCLQPPVAINFIRQS</sequence>
<evidence type="ECO:0000313" key="3">
    <source>
        <dbReference type="Proteomes" id="UP001161247"/>
    </source>
</evidence>